<dbReference type="PANTHER" id="PTHR31393">
    <property type="entry name" value="C5ORF31"/>
    <property type="match status" value="1"/>
</dbReference>
<accession>A0ABQ9EPZ8</accession>
<evidence type="ECO:0000256" key="1">
    <source>
        <dbReference type="SAM" id="MobiDB-lite"/>
    </source>
</evidence>
<dbReference type="EMBL" id="JARBDR010000793">
    <property type="protein sequence ID" value="KAJ8307311.1"/>
    <property type="molecule type" value="Genomic_DNA"/>
</dbReference>
<dbReference type="Pfam" id="PF15093">
    <property type="entry name" value="SPMIP4-like"/>
    <property type="match status" value="1"/>
</dbReference>
<protein>
    <submittedName>
        <fullName evidence="2">Uncharacterized protein</fullName>
    </submittedName>
</protein>
<evidence type="ECO:0000313" key="2">
    <source>
        <dbReference type="EMBL" id="KAJ8307311.1"/>
    </source>
</evidence>
<sequence>MPFLYIAGTGDRREIQAFPKDSEKKGLEWIGEDGFHQLVKAHGGKQQYYPIPPKTVAPNIQERPPELQVSERTANAMRNVERDQWQTTYDLNHTGIGPSNPKKLDNLEDKIYKANTYGIEDDNLYPNSINEFDPPRPFEGRLARKIIPRPPPQRADKSADETPGYIRGGSGSKSIFLLFFRKQTLHEVEEDRLHNGRKYVNLPETLGENNKHTSLRWKELNDTAHPIPGLENLQSAKEGNVPDDIPYPPVEGATEDNYENYLQTSKDKKDEEIQEMEAQNRFRVLEAHKPNHDISSLNHKYGHVLEREQPSTFYGHEGKYNEERAGLYRTSYLPERLAHSMNDIETSGPEIMNTLHSHVDALGLPVKLNRDLNDAMRYSRTFTWQQPNLSGDRRDPREVLQPMQELKNDQKRVLQPSAENARA</sequence>
<feature type="region of interest" description="Disordered" evidence="1">
    <location>
        <begin position="146"/>
        <end position="166"/>
    </location>
</feature>
<dbReference type="PANTHER" id="PTHR31393:SF2">
    <property type="entry name" value="CHROMOSOME 7 OPEN READING FRAME 31"/>
    <property type="match status" value="1"/>
</dbReference>
<comment type="caution">
    <text evidence="2">The sequence shown here is derived from an EMBL/GenBank/DDBJ whole genome shotgun (WGS) entry which is preliminary data.</text>
</comment>
<evidence type="ECO:0000313" key="3">
    <source>
        <dbReference type="Proteomes" id="UP001217089"/>
    </source>
</evidence>
<keyword evidence="3" id="KW-1185">Reference proteome</keyword>
<dbReference type="Proteomes" id="UP001217089">
    <property type="component" value="Unassembled WGS sequence"/>
</dbReference>
<dbReference type="InterPro" id="IPR027886">
    <property type="entry name" value="SPMIP4"/>
</dbReference>
<reference evidence="2 3" key="1">
    <citation type="submission" date="2022-12" db="EMBL/GenBank/DDBJ databases">
        <title>Chromosome-level genome of Tegillarca granosa.</title>
        <authorList>
            <person name="Kim J."/>
        </authorList>
    </citation>
    <scope>NUCLEOTIDE SEQUENCE [LARGE SCALE GENOMIC DNA]</scope>
    <source>
        <strain evidence="2">Teg-2019</strain>
        <tissue evidence="2">Adductor muscle</tissue>
    </source>
</reference>
<proteinExistence type="predicted"/>
<feature type="region of interest" description="Disordered" evidence="1">
    <location>
        <begin position="403"/>
        <end position="423"/>
    </location>
</feature>
<gene>
    <name evidence="2" type="ORF">KUTeg_015395</name>
</gene>
<organism evidence="2 3">
    <name type="scientific">Tegillarca granosa</name>
    <name type="common">Malaysian cockle</name>
    <name type="synonym">Anadara granosa</name>
    <dbReference type="NCBI Taxonomy" id="220873"/>
    <lineage>
        <taxon>Eukaryota</taxon>
        <taxon>Metazoa</taxon>
        <taxon>Spiralia</taxon>
        <taxon>Lophotrochozoa</taxon>
        <taxon>Mollusca</taxon>
        <taxon>Bivalvia</taxon>
        <taxon>Autobranchia</taxon>
        <taxon>Pteriomorphia</taxon>
        <taxon>Arcoida</taxon>
        <taxon>Arcoidea</taxon>
        <taxon>Arcidae</taxon>
        <taxon>Tegillarca</taxon>
    </lineage>
</organism>
<name>A0ABQ9EPZ8_TEGGR</name>